<reference evidence="2" key="1">
    <citation type="submission" date="2018-04" db="EMBL/GenBank/DDBJ databases">
        <authorList>
            <person name="Liu S."/>
            <person name="Wang Z."/>
            <person name="Li J."/>
        </authorList>
    </citation>
    <scope>NUCLEOTIDE SEQUENCE [LARGE SCALE GENOMIC DNA]</scope>
    <source>
        <strain evidence="2">2189</strain>
    </source>
</reference>
<proteinExistence type="predicted"/>
<dbReference type="Proteomes" id="UP000244989">
    <property type="component" value="Unassembled WGS sequence"/>
</dbReference>
<dbReference type="OrthoDB" id="4427397at2"/>
<dbReference type="RefSeq" id="WP_108431639.1">
    <property type="nucleotide sequence ID" value="NZ_CP026947.1"/>
</dbReference>
<dbReference type="KEGG" id="cyz:C3B44_06390"/>
<evidence type="ECO:0000313" key="1">
    <source>
        <dbReference type="EMBL" id="PWC02528.1"/>
    </source>
</evidence>
<dbReference type="AlphaFoldDB" id="A0A2U1T9H4"/>
<organism evidence="1 2">
    <name type="scientific">Corynebacterium yudongzhengii</name>
    <dbReference type="NCBI Taxonomy" id="2080740"/>
    <lineage>
        <taxon>Bacteria</taxon>
        <taxon>Bacillati</taxon>
        <taxon>Actinomycetota</taxon>
        <taxon>Actinomycetes</taxon>
        <taxon>Mycobacteriales</taxon>
        <taxon>Corynebacteriaceae</taxon>
        <taxon>Corynebacterium</taxon>
    </lineage>
</organism>
<accession>A0A2U1T9H4</accession>
<name>A0A2U1T9H4_9CORY</name>
<comment type="caution">
    <text evidence="1">The sequence shown here is derived from an EMBL/GenBank/DDBJ whole genome shotgun (WGS) entry which is preliminary data.</text>
</comment>
<protein>
    <submittedName>
        <fullName evidence="1">Uncharacterized protein</fullName>
    </submittedName>
</protein>
<gene>
    <name evidence="1" type="ORF">DF222_00860</name>
</gene>
<dbReference type="EMBL" id="QEEZ01000002">
    <property type="protein sequence ID" value="PWC02528.1"/>
    <property type="molecule type" value="Genomic_DNA"/>
</dbReference>
<evidence type="ECO:0000313" key="2">
    <source>
        <dbReference type="Proteomes" id="UP000244989"/>
    </source>
</evidence>
<sequence>MKDGVDKLWEIQRAPKRVFLHNISRDINVQEAWFTTDSGDRQALGRVRPGERTEIRAFRRRSGEPISGRLEWRVRSMLIPARSIWRSEKLQDQPTADPVS</sequence>
<keyword evidence="2" id="KW-1185">Reference proteome</keyword>